<gene>
    <name evidence="3" type="primary">comM_1</name>
    <name evidence="3" type="ORF">Hsar01_04078</name>
</gene>
<dbReference type="InterPro" id="IPR027417">
    <property type="entry name" value="P-loop_NTPase"/>
</dbReference>
<dbReference type="Gene3D" id="3.40.50.300">
    <property type="entry name" value="P-loop containing nucleotide triphosphate hydrolases"/>
    <property type="match status" value="1"/>
</dbReference>
<proteinExistence type="predicted"/>
<accession>A0ABP9UTH7</accession>
<dbReference type="PANTHER" id="PTHR32039:SF7">
    <property type="entry name" value="COMPETENCE PROTEIN COMM"/>
    <property type="match status" value="1"/>
</dbReference>
<reference evidence="3 4" key="1">
    <citation type="submission" date="2024-02" db="EMBL/GenBank/DDBJ databases">
        <title>Haloferula sargassicola NBRC 104335.</title>
        <authorList>
            <person name="Ichikawa N."/>
            <person name="Katano-Makiyama Y."/>
            <person name="Hidaka K."/>
        </authorList>
    </citation>
    <scope>NUCLEOTIDE SEQUENCE [LARGE SCALE GENOMIC DNA]</scope>
    <source>
        <strain evidence="3 4">NBRC 104335</strain>
    </source>
</reference>
<name>A0ABP9UTH7_9BACT</name>
<dbReference type="Pfam" id="PF13335">
    <property type="entry name" value="Mg_chelatase_C"/>
    <property type="match status" value="1"/>
</dbReference>
<protein>
    <submittedName>
        <fullName evidence="3">Competence protein ComM</fullName>
    </submittedName>
</protein>
<evidence type="ECO:0000313" key="3">
    <source>
        <dbReference type="EMBL" id="GAA5484828.1"/>
    </source>
</evidence>
<feature type="domain" description="Magnesium chelatase ChlI-like catalytic" evidence="1">
    <location>
        <begin position="1"/>
        <end position="55"/>
    </location>
</feature>
<evidence type="ECO:0000259" key="1">
    <source>
        <dbReference type="Pfam" id="PF01078"/>
    </source>
</evidence>
<comment type="caution">
    <text evidence="3">The sequence shown here is derived from an EMBL/GenBank/DDBJ whole genome shotgun (WGS) entry which is preliminary data.</text>
</comment>
<dbReference type="PANTHER" id="PTHR32039">
    <property type="entry name" value="MAGNESIUM-CHELATASE SUBUNIT CHLI"/>
    <property type="match status" value="1"/>
</dbReference>
<organism evidence="3 4">
    <name type="scientific">Haloferula sargassicola</name>
    <dbReference type="NCBI Taxonomy" id="490096"/>
    <lineage>
        <taxon>Bacteria</taxon>
        <taxon>Pseudomonadati</taxon>
        <taxon>Verrucomicrobiota</taxon>
        <taxon>Verrucomicrobiia</taxon>
        <taxon>Verrucomicrobiales</taxon>
        <taxon>Verrucomicrobiaceae</taxon>
        <taxon>Haloferula</taxon>
    </lineage>
</organism>
<dbReference type="InterPro" id="IPR045006">
    <property type="entry name" value="CHLI-like"/>
</dbReference>
<keyword evidence="4" id="KW-1185">Reference proteome</keyword>
<dbReference type="InterPro" id="IPR000523">
    <property type="entry name" value="Mg_chelatse_chII-like_cat_dom"/>
</dbReference>
<dbReference type="InterPro" id="IPR025158">
    <property type="entry name" value="Mg_chelat-rel_C"/>
</dbReference>
<evidence type="ECO:0000259" key="2">
    <source>
        <dbReference type="Pfam" id="PF13335"/>
    </source>
</evidence>
<feature type="domain" description="Mg chelatase-related protein C-terminal" evidence="2">
    <location>
        <begin position="63"/>
        <end position="159"/>
    </location>
</feature>
<dbReference type="SUPFAM" id="SSF52540">
    <property type="entry name" value="P-loop containing nucleoside triphosphate hydrolases"/>
    <property type="match status" value="1"/>
</dbReference>
<dbReference type="Pfam" id="PF01078">
    <property type="entry name" value="Mg_chelatase"/>
    <property type="match status" value="1"/>
</dbReference>
<dbReference type="Proteomes" id="UP001476282">
    <property type="component" value="Unassembled WGS sequence"/>
</dbReference>
<sequence length="167" mass="18613">MVVAALNPCPCGYYGDSKRECRCSPRQIENYRQRISGPLLDRIDLHVEVPLVDFRELSSGTSGEKSAAIRSRVMAARRGQLERFKGSSTKTNAAMTPRQVRAWCCLDSESSGYLEHAMETLNFSARAHDRILKVARTLADLEGAEKIGPAHVLEAIQYRSLDRALFA</sequence>
<evidence type="ECO:0000313" key="4">
    <source>
        <dbReference type="Proteomes" id="UP001476282"/>
    </source>
</evidence>
<dbReference type="EMBL" id="BAABRI010000038">
    <property type="protein sequence ID" value="GAA5484828.1"/>
    <property type="molecule type" value="Genomic_DNA"/>
</dbReference>